<dbReference type="AlphaFoldDB" id="A0A089LDU4"/>
<dbReference type="Pfam" id="PF04883">
    <property type="entry name" value="HK97-gp10_like"/>
    <property type="match status" value="1"/>
</dbReference>
<dbReference type="InterPro" id="IPR010064">
    <property type="entry name" value="HK97-gp10_tail"/>
</dbReference>
<accession>A0A089LDU4</accession>
<organism evidence="1 2">
    <name type="scientific">Paenibacillus borealis</name>
    <dbReference type="NCBI Taxonomy" id="160799"/>
    <lineage>
        <taxon>Bacteria</taxon>
        <taxon>Bacillati</taxon>
        <taxon>Bacillota</taxon>
        <taxon>Bacilli</taxon>
        <taxon>Bacillales</taxon>
        <taxon>Paenibacillaceae</taxon>
        <taxon>Paenibacillus</taxon>
    </lineage>
</organism>
<gene>
    <name evidence="1" type="ORF">PBOR_24055</name>
</gene>
<name>A0A089LDU4_PAEBO</name>
<dbReference type="EMBL" id="CP009285">
    <property type="protein sequence ID" value="AIQ59686.1"/>
    <property type="molecule type" value="Genomic_DNA"/>
</dbReference>
<dbReference type="OrthoDB" id="2398275at2"/>
<evidence type="ECO:0000313" key="1">
    <source>
        <dbReference type="EMBL" id="AIQ59686.1"/>
    </source>
</evidence>
<dbReference type="Proteomes" id="UP000029518">
    <property type="component" value="Chromosome"/>
</dbReference>
<proteinExistence type="predicted"/>
<dbReference type="KEGG" id="pbd:PBOR_24055"/>
<protein>
    <submittedName>
        <fullName evidence="1">Phage protein, HK97 gp10 family</fullName>
    </submittedName>
</protein>
<dbReference type="HOGENOM" id="CLU_1738695_0_0_9"/>
<dbReference type="RefSeq" id="WP_042215783.1">
    <property type="nucleotide sequence ID" value="NZ_CP009285.1"/>
</dbReference>
<keyword evidence="2" id="KW-1185">Reference proteome</keyword>
<reference evidence="1" key="1">
    <citation type="submission" date="2014-08" db="EMBL/GenBank/DDBJ databases">
        <title>Comparative genomics of the Paenibacillus odorifer group.</title>
        <authorList>
            <person name="den Bakker H.C."/>
            <person name="Tsai Y.-C.Y.-C."/>
            <person name="Martin N."/>
            <person name="Korlach J."/>
            <person name="Wiedmann M."/>
        </authorList>
    </citation>
    <scope>NUCLEOTIDE SEQUENCE [LARGE SCALE GENOMIC DNA]</scope>
    <source>
        <strain evidence="1">DSM 13188</strain>
    </source>
</reference>
<evidence type="ECO:0000313" key="2">
    <source>
        <dbReference type="Proteomes" id="UP000029518"/>
    </source>
</evidence>
<sequence length="150" mass="16525">MADNGAFSFELDGLDKIIDRLDDLEKDIEIRLDATLTKLAMKIIHDAKRLAPNDSGDLEGSLEVGELIQLIGLSSIDFGATVDVNDYSVIQHEGFNKSSLGKVITLKPGEKTLSKGNYRGYMPGKKYLANAIKLNEKLIKSELSKILEGW</sequence>